<dbReference type="Proteomes" id="UP000789366">
    <property type="component" value="Unassembled WGS sequence"/>
</dbReference>
<comment type="caution">
    <text evidence="1">The sequence shown here is derived from an EMBL/GenBank/DDBJ whole genome shotgun (WGS) entry which is preliminary data.</text>
</comment>
<gene>
    <name evidence="1" type="ORF">SPELUC_LOCUS3841</name>
</gene>
<protein>
    <submittedName>
        <fullName evidence="1">1040_t:CDS:1</fullName>
    </submittedName>
</protein>
<evidence type="ECO:0000313" key="1">
    <source>
        <dbReference type="EMBL" id="CAG8519003.1"/>
    </source>
</evidence>
<organism evidence="1 2">
    <name type="scientific">Cetraspora pellucida</name>
    <dbReference type="NCBI Taxonomy" id="1433469"/>
    <lineage>
        <taxon>Eukaryota</taxon>
        <taxon>Fungi</taxon>
        <taxon>Fungi incertae sedis</taxon>
        <taxon>Mucoromycota</taxon>
        <taxon>Glomeromycotina</taxon>
        <taxon>Glomeromycetes</taxon>
        <taxon>Diversisporales</taxon>
        <taxon>Gigasporaceae</taxon>
        <taxon>Cetraspora</taxon>
    </lineage>
</organism>
<dbReference type="EMBL" id="CAJVPW010003119">
    <property type="protein sequence ID" value="CAG8519003.1"/>
    <property type="molecule type" value="Genomic_DNA"/>
</dbReference>
<name>A0ACA9LA43_9GLOM</name>
<evidence type="ECO:0000313" key="2">
    <source>
        <dbReference type="Proteomes" id="UP000789366"/>
    </source>
</evidence>
<accession>A0ACA9LA43</accession>
<keyword evidence="2" id="KW-1185">Reference proteome</keyword>
<reference evidence="1" key="1">
    <citation type="submission" date="2021-06" db="EMBL/GenBank/DDBJ databases">
        <authorList>
            <person name="Kallberg Y."/>
            <person name="Tangrot J."/>
            <person name="Rosling A."/>
        </authorList>
    </citation>
    <scope>NUCLEOTIDE SEQUENCE</scope>
    <source>
        <strain evidence="1">28 12/20/2015</strain>
    </source>
</reference>
<feature type="non-terminal residue" evidence="1">
    <location>
        <position position="1"/>
    </location>
</feature>
<proteinExistence type="predicted"/>
<sequence>ELISNPEILNELEKQLPCDCSKLKSFLDATQIIEKLSPCSKDITISVGEKLSCRISIKGQVNAEFINLGDVIEQ</sequence>